<keyword evidence="3" id="KW-0029">Amino-acid transport</keyword>
<evidence type="ECO:0000256" key="1">
    <source>
        <dbReference type="ARBA" id="ARBA00010062"/>
    </source>
</evidence>
<evidence type="ECO:0000259" key="5">
    <source>
        <dbReference type="Pfam" id="PF13458"/>
    </source>
</evidence>
<dbReference type="Gene3D" id="3.40.50.2300">
    <property type="match status" value="2"/>
</dbReference>
<dbReference type="PANTHER" id="PTHR30483:SF6">
    <property type="entry name" value="PERIPLASMIC BINDING PROTEIN OF ABC TRANSPORTER FOR NATURAL AMINO ACIDS"/>
    <property type="match status" value="1"/>
</dbReference>
<keyword evidence="3" id="KW-0813">Transport</keyword>
<dbReference type="Pfam" id="PF13458">
    <property type="entry name" value="Peripla_BP_6"/>
    <property type="match status" value="1"/>
</dbReference>
<feature type="domain" description="Leucine-binding protein" evidence="5">
    <location>
        <begin position="25"/>
        <end position="365"/>
    </location>
</feature>
<feature type="signal peptide" evidence="4">
    <location>
        <begin position="1"/>
        <end position="22"/>
    </location>
</feature>
<dbReference type="PANTHER" id="PTHR30483">
    <property type="entry name" value="LEUCINE-SPECIFIC-BINDING PROTEIN"/>
    <property type="match status" value="1"/>
</dbReference>
<dbReference type="Proteomes" id="UP001549112">
    <property type="component" value="Unassembled WGS sequence"/>
</dbReference>
<feature type="chain" id="PRO_5046318142" evidence="4">
    <location>
        <begin position="23"/>
        <end position="377"/>
    </location>
</feature>
<dbReference type="CDD" id="cd06347">
    <property type="entry name" value="PBP1_ABC_LivK_ligand_binding-like"/>
    <property type="match status" value="1"/>
</dbReference>
<dbReference type="EMBL" id="JBEPLT010000005">
    <property type="protein sequence ID" value="MET3560001.1"/>
    <property type="molecule type" value="Genomic_DNA"/>
</dbReference>
<dbReference type="InterPro" id="IPR051010">
    <property type="entry name" value="BCAA_transport"/>
</dbReference>
<proteinExistence type="inferred from homology"/>
<sequence length="377" mass="41120">MQLKKILITVAAAMAFVTNVHANEPIKIGVYLPLSGQNAFGGQLEIRGIELAHKKVPEILGRKVELIIIDNKSDKVEAANAVMRLTASEKVNGIIGSYGSSLSLAGGEISEKAKTPSIATSSTSPLVTQGKKYYFRTCYIDSYQGIGIATYISQTLHAKKVAILKDVSSDYAIGLSSYFVRAFKKLGGEVIANLNYNSGDQDFSAVLTQIIAKEPDILFIPSYFSEGAIIIKQARELGAKFRIMGGDAMDNPETITIAGKAAEGFLHTTLPYSEDMPNMSESAREFTNEWKAVYPDKEPNINSVLGYTSYMMFMEAIKNAGSADREKITIALSKLKDFQTPFGGMTMDENHNPKIPIGIIEIKGGKRVYLDEVKPAF</sequence>
<evidence type="ECO:0000256" key="4">
    <source>
        <dbReference type="SAM" id="SignalP"/>
    </source>
</evidence>
<evidence type="ECO:0000256" key="3">
    <source>
        <dbReference type="ARBA" id="ARBA00022970"/>
    </source>
</evidence>
<comment type="caution">
    <text evidence="6">The sequence shown here is derived from an EMBL/GenBank/DDBJ whole genome shotgun (WGS) entry which is preliminary data.</text>
</comment>
<gene>
    <name evidence="6" type="ORF">ABID39_000688</name>
</gene>
<name>A0ABV2FNB4_9HYPH</name>
<dbReference type="InterPro" id="IPR028081">
    <property type="entry name" value="Leu-bd"/>
</dbReference>
<evidence type="ECO:0000313" key="6">
    <source>
        <dbReference type="EMBL" id="MET3560001.1"/>
    </source>
</evidence>
<organism evidence="6 7">
    <name type="scientific">Bartonella japonica</name>
    <dbReference type="NCBI Taxonomy" id="357761"/>
    <lineage>
        <taxon>Bacteria</taxon>
        <taxon>Pseudomonadati</taxon>
        <taxon>Pseudomonadota</taxon>
        <taxon>Alphaproteobacteria</taxon>
        <taxon>Hyphomicrobiales</taxon>
        <taxon>Bartonellaceae</taxon>
        <taxon>Bartonella</taxon>
    </lineage>
</organism>
<keyword evidence="2 4" id="KW-0732">Signal</keyword>
<reference evidence="6 7" key="1">
    <citation type="submission" date="2024-06" db="EMBL/GenBank/DDBJ databases">
        <title>Genomic Encyclopedia of Type Strains, Phase IV (KMG-IV): sequencing the most valuable type-strain genomes for metagenomic binning, comparative biology and taxonomic classification.</title>
        <authorList>
            <person name="Goeker M."/>
        </authorList>
    </citation>
    <scope>NUCLEOTIDE SEQUENCE [LARGE SCALE GENOMIC DNA]</scope>
    <source>
        <strain evidence="6 7">DSM 23650</strain>
    </source>
</reference>
<comment type="similarity">
    <text evidence="1">Belongs to the leucine-binding protein family.</text>
</comment>
<dbReference type="RefSeq" id="WP_354186044.1">
    <property type="nucleotide sequence ID" value="NZ_JBEPLT010000005.1"/>
</dbReference>
<protein>
    <submittedName>
        <fullName evidence="6">Branched-chain amino acid transport system substrate-binding protein</fullName>
    </submittedName>
</protein>
<evidence type="ECO:0000313" key="7">
    <source>
        <dbReference type="Proteomes" id="UP001549112"/>
    </source>
</evidence>
<evidence type="ECO:0000256" key="2">
    <source>
        <dbReference type="ARBA" id="ARBA00022729"/>
    </source>
</evidence>
<keyword evidence="7" id="KW-1185">Reference proteome</keyword>
<accession>A0ABV2FNB4</accession>
<dbReference type="SUPFAM" id="SSF53822">
    <property type="entry name" value="Periplasmic binding protein-like I"/>
    <property type="match status" value="1"/>
</dbReference>
<dbReference type="InterPro" id="IPR028082">
    <property type="entry name" value="Peripla_BP_I"/>
</dbReference>